<dbReference type="SUPFAM" id="SSF53098">
    <property type="entry name" value="Ribonuclease H-like"/>
    <property type="match status" value="1"/>
</dbReference>
<dbReference type="InterPro" id="IPR012337">
    <property type="entry name" value="RNaseH-like_sf"/>
</dbReference>
<dbReference type="Gene3D" id="3.40.970.10">
    <property type="entry name" value="Ribonuclease H1, N-terminal domain"/>
    <property type="match status" value="1"/>
</dbReference>
<dbReference type="CDD" id="cd09277">
    <property type="entry name" value="RNase_HI_bacteria_like"/>
    <property type="match status" value="1"/>
</dbReference>
<dbReference type="InterPro" id="IPR036397">
    <property type="entry name" value="RNaseH_sf"/>
</dbReference>
<dbReference type="GO" id="GO:0043137">
    <property type="term" value="P:DNA replication, removal of RNA primer"/>
    <property type="evidence" value="ECO:0007669"/>
    <property type="project" value="TreeGrafter"/>
</dbReference>
<proteinExistence type="inferred from homology"/>
<evidence type="ECO:0000313" key="10">
    <source>
        <dbReference type="Proteomes" id="UP000184447"/>
    </source>
</evidence>
<sequence>MPKKFYAVKYGIDPSTKNEVRDKIFESWDKCSLVVKKVKGAKYKSFSTEKEAIEFLELGDKLLKKGEDSFDENIFHAYVDGSYLNTTKEFSYGIVITLNGIVHYLDMGAFKSDEENNVRQVAGELMGAIKAIEFAKDNNINDIAIFHDYVGVAYHATGFWERKEPSSIEYYEKMNNLMKENYINVSFVKVDSHTGDKFNEIADELAKHAVGNKSTGELKKIIEKDGIDVVSEDLKLELEKVAGLKRSNKIKLVNSNFSADMNSAKAEKESTNGLIDLLKSSKKNEIKHILDTLEKNELTKIIIELLE</sequence>
<dbReference type="InterPro" id="IPR011320">
    <property type="entry name" value="RNase_H1_N"/>
</dbReference>
<dbReference type="Pfam" id="PF01693">
    <property type="entry name" value="Cauli_VI"/>
    <property type="match status" value="1"/>
</dbReference>
<evidence type="ECO:0000256" key="3">
    <source>
        <dbReference type="ARBA" id="ARBA00012180"/>
    </source>
</evidence>
<keyword evidence="6" id="KW-0255">Endonuclease</keyword>
<dbReference type="AlphaFoldDB" id="A0A1M5UWE8"/>
<evidence type="ECO:0000313" key="9">
    <source>
        <dbReference type="EMBL" id="SHH67240.1"/>
    </source>
</evidence>
<dbReference type="SUPFAM" id="SSF55658">
    <property type="entry name" value="L9 N-domain-like"/>
    <property type="match status" value="1"/>
</dbReference>
<evidence type="ECO:0000256" key="2">
    <source>
        <dbReference type="ARBA" id="ARBA00005300"/>
    </source>
</evidence>
<dbReference type="Gene3D" id="3.30.420.10">
    <property type="entry name" value="Ribonuclease H-like superfamily/Ribonuclease H"/>
    <property type="match status" value="1"/>
</dbReference>
<dbReference type="GO" id="GO:0004523">
    <property type="term" value="F:RNA-DNA hybrid ribonuclease activity"/>
    <property type="evidence" value="ECO:0007669"/>
    <property type="project" value="UniProtKB-EC"/>
</dbReference>
<name>A0A1M5UWE8_9CLOT</name>
<dbReference type="InterPro" id="IPR037056">
    <property type="entry name" value="RNase_H1_N_sf"/>
</dbReference>
<dbReference type="InterPro" id="IPR009027">
    <property type="entry name" value="Ribosomal_bL9/RNase_H1_N"/>
</dbReference>
<dbReference type="STRING" id="1121316.SAMN02745207_01945"/>
<evidence type="ECO:0000256" key="5">
    <source>
        <dbReference type="ARBA" id="ARBA00022723"/>
    </source>
</evidence>
<protein>
    <recommendedName>
        <fullName evidence="3">ribonuclease H</fullName>
        <ecNumber evidence="3">3.1.26.4</ecNumber>
    </recommendedName>
</protein>
<evidence type="ECO:0000256" key="7">
    <source>
        <dbReference type="ARBA" id="ARBA00022801"/>
    </source>
</evidence>
<evidence type="ECO:0000256" key="6">
    <source>
        <dbReference type="ARBA" id="ARBA00022759"/>
    </source>
</evidence>
<dbReference type="InterPro" id="IPR050092">
    <property type="entry name" value="RNase_H"/>
</dbReference>
<gene>
    <name evidence="9" type="ORF">SAMN02745207_01945</name>
</gene>
<evidence type="ECO:0000256" key="4">
    <source>
        <dbReference type="ARBA" id="ARBA00022722"/>
    </source>
</evidence>
<organism evidence="9 10">
    <name type="scientific">Clostridium grantii DSM 8605</name>
    <dbReference type="NCBI Taxonomy" id="1121316"/>
    <lineage>
        <taxon>Bacteria</taxon>
        <taxon>Bacillati</taxon>
        <taxon>Bacillota</taxon>
        <taxon>Clostridia</taxon>
        <taxon>Eubacteriales</taxon>
        <taxon>Clostridiaceae</taxon>
        <taxon>Clostridium</taxon>
    </lineage>
</organism>
<dbReference type="PANTHER" id="PTHR10642">
    <property type="entry name" value="RIBONUCLEASE H1"/>
    <property type="match status" value="1"/>
</dbReference>
<dbReference type="PROSITE" id="PS50879">
    <property type="entry name" value="RNASE_H_1"/>
    <property type="match status" value="1"/>
</dbReference>
<dbReference type="GO" id="GO:0046872">
    <property type="term" value="F:metal ion binding"/>
    <property type="evidence" value="ECO:0007669"/>
    <property type="project" value="UniProtKB-KW"/>
</dbReference>
<dbReference type="EC" id="3.1.26.4" evidence="3"/>
<evidence type="ECO:0000256" key="1">
    <source>
        <dbReference type="ARBA" id="ARBA00000077"/>
    </source>
</evidence>
<dbReference type="RefSeq" id="WP_073338243.1">
    <property type="nucleotide sequence ID" value="NZ_FQXM01000009.1"/>
</dbReference>
<comment type="catalytic activity">
    <reaction evidence="1">
        <text>Endonucleolytic cleavage to 5'-phosphomonoester.</text>
        <dbReference type="EC" id="3.1.26.4"/>
    </reaction>
</comment>
<dbReference type="Pfam" id="PF00075">
    <property type="entry name" value="RNase_H"/>
    <property type="match status" value="1"/>
</dbReference>
<accession>A0A1M5UWE8</accession>
<keyword evidence="10" id="KW-1185">Reference proteome</keyword>
<keyword evidence="4" id="KW-0540">Nuclease</keyword>
<reference evidence="9 10" key="1">
    <citation type="submission" date="2016-11" db="EMBL/GenBank/DDBJ databases">
        <authorList>
            <person name="Jaros S."/>
            <person name="Januszkiewicz K."/>
            <person name="Wedrychowicz H."/>
        </authorList>
    </citation>
    <scope>NUCLEOTIDE SEQUENCE [LARGE SCALE GENOMIC DNA]</scope>
    <source>
        <strain evidence="9 10">DSM 8605</strain>
    </source>
</reference>
<dbReference type="Proteomes" id="UP000184447">
    <property type="component" value="Unassembled WGS sequence"/>
</dbReference>
<dbReference type="EMBL" id="FQXM01000009">
    <property type="protein sequence ID" value="SHH67240.1"/>
    <property type="molecule type" value="Genomic_DNA"/>
</dbReference>
<feature type="domain" description="RNase H type-1" evidence="8">
    <location>
        <begin position="71"/>
        <end position="211"/>
    </location>
</feature>
<dbReference type="InterPro" id="IPR002156">
    <property type="entry name" value="RNaseH_domain"/>
</dbReference>
<dbReference type="PANTHER" id="PTHR10642:SF26">
    <property type="entry name" value="RIBONUCLEASE H1"/>
    <property type="match status" value="1"/>
</dbReference>
<keyword evidence="7" id="KW-0378">Hydrolase</keyword>
<dbReference type="OrthoDB" id="9811552at2"/>
<keyword evidence="5" id="KW-0479">Metal-binding</keyword>
<comment type="similarity">
    <text evidence="2">Belongs to the RNase H family.</text>
</comment>
<evidence type="ECO:0000259" key="8">
    <source>
        <dbReference type="PROSITE" id="PS50879"/>
    </source>
</evidence>
<dbReference type="GO" id="GO:0003676">
    <property type="term" value="F:nucleic acid binding"/>
    <property type="evidence" value="ECO:0007669"/>
    <property type="project" value="InterPro"/>
</dbReference>